<keyword evidence="2" id="KW-1185">Reference proteome</keyword>
<name>A0AAD9LX13_9PEZI</name>
<dbReference type="Proteomes" id="UP001232148">
    <property type="component" value="Unassembled WGS sequence"/>
</dbReference>
<gene>
    <name evidence="1" type="ORF">LX32DRAFT_110827</name>
</gene>
<organism evidence="1 2">
    <name type="scientific">Colletotrichum zoysiae</name>
    <dbReference type="NCBI Taxonomy" id="1216348"/>
    <lineage>
        <taxon>Eukaryota</taxon>
        <taxon>Fungi</taxon>
        <taxon>Dikarya</taxon>
        <taxon>Ascomycota</taxon>
        <taxon>Pezizomycotina</taxon>
        <taxon>Sordariomycetes</taxon>
        <taxon>Hypocreomycetidae</taxon>
        <taxon>Glomerellales</taxon>
        <taxon>Glomerellaceae</taxon>
        <taxon>Colletotrichum</taxon>
        <taxon>Colletotrichum graminicola species complex</taxon>
    </lineage>
</organism>
<evidence type="ECO:0000313" key="1">
    <source>
        <dbReference type="EMBL" id="KAK2024254.1"/>
    </source>
</evidence>
<comment type="caution">
    <text evidence="1">The sequence shown here is derived from an EMBL/GenBank/DDBJ whole genome shotgun (WGS) entry which is preliminary data.</text>
</comment>
<sequence>MYILYLPHALSLSASASLSFLVPSLSAFTSLRLSGQQPPLAPGGYRLLLRGTAHTLALAGYLPICLAPHPHFLSSPSPGRYRGLLYLTYLPRYLLTSPVTLSDPGHGPRCLQPSRVAL</sequence>
<dbReference type="EMBL" id="MU842970">
    <property type="protein sequence ID" value="KAK2024254.1"/>
    <property type="molecule type" value="Genomic_DNA"/>
</dbReference>
<protein>
    <submittedName>
        <fullName evidence="1">Uncharacterized protein</fullName>
    </submittedName>
</protein>
<dbReference type="AlphaFoldDB" id="A0AAD9LX13"/>
<accession>A0AAD9LX13</accession>
<evidence type="ECO:0000313" key="2">
    <source>
        <dbReference type="Proteomes" id="UP001232148"/>
    </source>
</evidence>
<proteinExistence type="predicted"/>
<reference evidence="1" key="1">
    <citation type="submission" date="2021-06" db="EMBL/GenBank/DDBJ databases">
        <title>Comparative genomics, transcriptomics and evolutionary studies reveal genomic signatures of adaptation to plant cell wall in hemibiotrophic fungi.</title>
        <authorList>
            <consortium name="DOE Joint Genome Institute"/>
            <person name="Baroncelli R."/>
            <person name="Diaz J.F."/>
            <person name="Benocci T."/>
            <person name="Peng M."/>
            <person name="Battaglia E."/>
            <person name="Haridas S."/>
            <person name="Andreopoulos W."/>
            <person name="Labutti K."/>
            <person name="Pangilinan J."/>
            <person name="Floch G.L."/>
            <person name="Makela M.R."/>
            <person name="Henrissat B."/>
            <person name="Grigoriev I.V."/>
            <person name="Crouch J.A."/>
            <person name="De Vries R.P."/>
            <person name="Sukno S.A."/>
            <person name="Thon M.R."/>
        </authorList>
    </citation>
    <scope>NUCLEOTIDE SEQUENCE</scope>
    <source>
        <strain evidence="1">MAFF235873</strain>
    </source>
</reference>